<organism evidence="13 14">
    <name type="scientific">Zhengella mangrovi</name>
    <dbReference type="NCBI Taxonomy" id="1982044"/>
    <lineage>
        <taxon>Bacteria</taxon>
        <taxon>Pseudomonadati</taxon>
        <taxon>Pseudomonadota</taxon>
        <taxon>Alphaproteobacteria</taxon>
        <taxon>Hyphomicrobiales</taxon>
        <taxon>Notoacmeibacteraceae</taxon>
        <taxon>Zhengella</taxon>
    </lineage>
</organism>
<keyword evidence="14" id="KW-1185">Reference proteome</keyword>
<accession>A0A2G1QPF2</accession>
<proteinExistence type="inferred from homology"/>
<reference evidence="13 14" key="1">
    <citation type="submission" date="2017-10" db="EMBL/GenBank/DDBJ databases">
        <title>Sedimentibacterium mangrovi gen. nov., sp. nov., a novel member of family Phyllobacteriacea isolated from mangrove sediment.</title>
        <authorList>
            <person name="Liao H."/>
            <person name="Tian Y."/>
        </authorList>
    </citation>
    <scope>NUCLEOTIDE SEQUENCE [LARGE SCALE GENOMIC DNA]</scope>
    <source>
        <strain evidence="13 14">X9-2-2</strain>
    </source>
</reference>
<dbReference type="PROSITE" id="PS50861">
    <property type="entry name" value="AA_TRNA_LIGASE_II_GLYAB"/>
    <property type="match status" value="1"/>
</dbReference>
<evidence type="ECO:0000256" key="7">
    <source>
        <dbReference type="ARBA" id="ARBA00022840"/>
    </source>
</evidence>
<dbReference type="GO" id="GO:0004820">
    <property type="term" value="F:glycine-tRNA ligase activity"/>
    <property type="evidence" value="ECO:0007669"/>
    <property type="project" value="UniProtKB-UniRule"/>
</dbReference>
<dbReference type="GO" id="GO:0005524">
    <property type="term" value="F:ATP binding"/>
    <property type="evidence" value="ECO:0007669"/>
    <property type="project" value="UniProtKB-UniRule"/>
</dbReference>
<evidence type="ECO:0000256" key="10">
    <source>
        <dbReference type="ARBA" id="ARBA00047937"/>
    </source>
</evidence>
<dbReference type="EC" id="6.1.1.14" evidence="11"/>
<dbReference type="PANTHER" id="PTHR30075">
    <property type="entry name" value="GLYCYL-TRNA SYNTHETASE"/>
    <property type="match status" value="1"/>
</dbReference>
<evidence type="ECO:0000256" key="9">
    <source>
        <dbReference type="ARBA" id="ARBA00023146"/>
    </source>
</evidence>
<dbReference type="EMBL" id="PDVP01000005">
    <property type="protein sequence ID" value="PHP67098.1"/>
    <property type="molecule type" value="Genomic_DNA"/>
</dbReference>
<evidence type="ECO:0000256" key="8">
    <source>
        <dbReference type="ARBA" id="ARBA00022917"/>
    </source>
</evidence>
<evidence type="ECO:0000313" key="13">
    <source>
        <dbReference type="EMBL" id="PHP67098.1"/>
    </source>
</evidence>
<keyword evidence="6 11" id="KW-0547">Nucleotide-binding</keyword>
<comment type="similarity">
    <text evidence="2 11">Belongs to the class-II aminoacyl-tRNA synthetase family.</text>
</comment>
<dbReference type="Pfam" id="PF02092">
    <property type="entry name" value="tRNA_synt_2f"/>
    <property type="match status" value="1"/>
</dbReference>
<dbReference type="GO" id="GO:0006426">
    <property type="term" value="P:glycyl-tRNA aminoacylation"/>
    <property type="evidence" value="ECO:0007669"/>
    <property type="project" value="UniProtKB-UniRule"/>
</dbReference>
<dbReference type="AlphaFoldDB" id="A0A2G1QPF2"/>
<comment type="caution">
    <text evidence="13">The sequence shown here is derived from an EMBL/GenBank/DDBJ whole genome shotgun (WGS) entry which is preliminary data.</text>
</comment>
<protein>
    <recommendedName>
        <fullName evidence="11">Glycine--tRNA ligase beta subunit</fullName>
        <ecNumber evidence="11">6.1.1.14</ecNumber>
    </recommendedName>
    <alternativeName>
        <fullName evidence="11">Glycyl-tRNA synthetase beta subunit</fullName>
        <shortName evidence="11">GlyRS</shortName>
    </alternativeName>
</protein>
<keyword evidence="5 11" id="KW-0436">Ligase</keyword>
<dbReference type="PRINTS" id="PR01045">
    <property type="entry name" value="TRNASYNTHGB"/>
</dbReference>
<keyword evidence="9 11" id="KW-0030">Aminoacyl-tRNA synthetase</keyword>
<keyword evidence="4 11" id="KW-0963">Cytoplasm</keyword>
<sequence>MPDLLLELRSEEIPARMQRKAAGDLKKLVTDALVEAGLTYDAATEYWTPRRLSLDIRGLTARSRDIREERKGPRTDAPEKAIEGFLRGAGLTSIEAAEVRSDPKKGDFYVAVIETPGRDAEAIVADVMPAIIRGFPWPKSMRWGKASAEPGSLRWVRPLQSILCTFGPETEETRVVDFEVDGIRSGNVTRGHRFHAPDALEVRRFDDYIAGLEQAKVILDAERRKQIILNDARNLAFANGLELVEDEGLAEEVSGLVEWPVVLMGEFEEEFLDIPDDVTRLTIKTNQKCFVTRRDGRLSNRFILVANIEAKDGGKEIAYGNGKVVRARLSDALYFWHTDQANLPDLADLKGSADKFDLDLAKPLDQRMARLDHLDVTFHARLGSQGDRVARIAALAGDLAPVVGADAAMARRAALLAKADLQTEVVQEFPEVQGAMGRTYALLQGEDEAVAAAIEDHYRPQGPSDAVPSAPVSIAVALADKLDTLTGFWAIDEKPTGSKDPYALRRAALGVIRIVAENGVRIGIAAQGGAHLARLLTDRAFGDETFRDYLIETYVPHGQRVAENFEHAWVNDLVHVAAANDASIIVADLLAFFHDRLKVYLKDAGARHDLIDAVISPDSDDLLLVIRRVEALSAFLGSEDGTNLLAGTKRAANILAAEEKKGTVIGDTVDPALFETDEERALFDSLEEAEHFAAQAIAAEDYAKALAALAQLRQPVDAFFEAVLVNADKDAVRANRLALLARIRRATGQVADFSRIAG</sequence>
<dbReference type="SUPFAM" id="SSF109604">
    <property type="entry name" value="HD-domain/PDEase-like"/>
    <property type="match status" value="1"/>
</dbReference>
<dbReference type="HAMAP" id="MF_00255">
    <property type="entry name" value="Gly_tRNA_synth_beta"/>
    <property type="match status" value="1"/>
</dbReference>
<evidence type="ECO:0000256" key="4">
    <source>
        <dbReference type="ARBA" id="ARBA00022490"/>
    </source>
</evidence>
<evidence type="ECO:0000256" key="2">
    <source>
        <dbReference type="ARBA" id="ARBA00008226"/>
    </source>
</evidence>
<keyword evidence="7 11" id="KW-0067">ATP-binding</keyword>
<comment type="subunit">
    <text evidence="3 11">Tetramer of two alpha and two beta subunits.</text>
</comment>
<comment type="subcellular location">
    <subcellularLocation>
        <location evidence="1 11">Cytoplasm</location>
    </subcellularLocation>
</comment>
<dbReference type="Pfam" id="PF05746">
    <property type="entry name" value="DALR_1"/>
    <property type="match status" value="1"/>
</dbReference>
<evidence type="ECO:0000313" key="14">
    <source>
        <dbReference type="Proteomes" id="UP000221168"/>
    </source>
</evidence>
<dbReference type="GO" id="GO:0006420">
    <property type="term" value="P:arginyl-tRNA aminoacylation"/>
    <property type="evidence" value="ECO:0007669"/>
    <property type="project" value="InterPro"/>
</dbReference>
<keyword evidence="8 11" id="KW-0648">Protein biosynthesis</keyword>
<evidence type="ECO:0000256" key="1">
    <source>
        <dbReference type="ARBA" id="ARBA00004496"/>
    </source>
</evidence>
<dbReference type="GO" id="GO:0004814">
    <property type="term" value="F:arginine-tRNA ligase activity"/>
    <property type="evidence" value="ECO:0007669"/>
    <property type="project" value="InterPro"/>
</dbReference>
<feature type="domain" description="DALR anticodon binding" evidence="12">
    <location>
        <begin position="648"/>
        <end position="745"/>
    </location>
</feature>
<gene>
    <name evidence="11" type="primary">glyS</name>
    <name evidence="13" type="ORF">CSC94_11155</name>
</gene>
<dbReference type="InterPro" id="IPR015944">
    <property type="entry name" value="Gly-tRNA-synth_bsu"/>
</dbReference>
<dbReference type="InterPro" id="IPR006194">
    <property type="entry name" value="Gly-tRNA-synth_heterodimer"/>
</dbReference>
<dbReference type="Proteomes" id="UP000221168">
    <property type="component" value="Unassembled WGS sequence"/>
</dbReference>
<name>A0A2G1QPF2_9HYPH</name>
<dbReference type="RefSeq" id="WP_099306418.1">
    <property type="nucleotide sequence ID" value="NZ_PDVP01000005.1"/>
</dbReference>
<dbReference type="OrthoDB" id="9775440at2"/>
<dbReference type="GO" id="GO:0005829">
    <property type="term" value="C:cytosol"/>
    <property type="evidence" value="ECO:0007669"/>
    <property type="project" value="TreeGrafter"/>
</dbReference>
<evidence type="ECO:0000256" key="11">
    <source>
        <dbReference type="HAMAP-Rule" id="MF_00255"/>
    </source>
</evidence>
<evidence type="ECO:0000256" key="3">
    <source>
        <dbReference type="ARBA" id="ARBA00011209"/>
    </source>
</evidence>
<evidence type="ECO:0000259" key="12">
    <source>
        <dbReference type="Pfam" id="PF05746"/>
    </source>
</evidence>
<dbReference type="PANTHER" id="PTHR30075:SF2">
    <property type="entry name" value="GLYCINE--TRNA LIGASE, CHLOROPLASTIC_MITOCHONDRIAL 2"/>
    <property type="match status" value="1"/>
</dbReference>
<evidence type="ECO:0000256" key="5">
    <source>
        <dbReference type="ARBA" id="ARBA00022598"/>
    </source>
</evidence>
<comment type="catalytic activity">
    <reaction evidence="10 11">
        <text>tRNA(Gly) + glycine + ATP = glycyl-tRNA(Gly) + AMP + diphosphate</text>
        <dbReference type="Rhea" id="RHEA:16013"/>
        <dbReference type="Rhea" id="RHEA-COMP:9664"/>
        <dbReference type="Rhea" id="RHEA-COMP:9683"/>
        <dbReference type="ChEBI" id="CHEBI:30616"/>
        <dbReference type="ChEBI" id="CHEBI:33019"/>
        <dbReference type="ChEBI" id="CHEBI:57305"/>
        <dbReference type="ChEBI" id="CHEBI:78442"/>
        <dbReference type="ChEBI" id="CHEBI:78522"/>
        <dbReference type="ChEBI" id="CHEBI:456215"/>
        <dbReference type="EC" id="6.1.1.14"/>
    </reaction>
</comment>
<dbReference type="NCBIfam" id="TIGR00211">
    <property type="entry name" value="glyS"/>
    <property type="match status" value="1"/>
</dbReference>
<evidence type="ECO:0000256" key="6">
    <source>
        <dbReference type="ARBA" id="ARBA00022741"/>
    </source>
</evidence>
<dbReference type="InterPro" id="IPR008909">
    <property type="entry name" value="DALR_anticod-bd"/>
</dbReference>